<feature type="chain" id="PRO_5026937678" description="Lipoprotein" evidence="1">
    <location>
        <begin position="21"/>
        <end position="506"/>
    </location>
</feature>
<feature type="signal peptide" evidence="1">
    <location>
        <begin position="1"/>
        <end position="20"/>
    </location>
</feature>
<evidence type="ECO:0000313" key="3">
    <source>
        <dbReference type="Proteomes" id="UP000500686"/>
    </source>
</evidence>
<keyword evidence="1" id="KW-0732">Signal</keyword>
<dbReference type="NCBIfam" id="NF045954">
    <property type="entry name" value="MAG1430_dom"/>
    <property type="match status" value="1"/>
</dbReference>
<dbReference type="Proteomes" id="UP000500686">
    <property type="component" value="Chromosome"/>
</dbReference>
<evidence type="ECO:0000256" key="1">
    <source>
        <dbReference type="SAM" id="SignalP"/>
    </source>
</evidence>
<evidence type="ECO:0008006" key="4">
    <source>
        <dbReference type="Google" id="ProtNLM"/>
    </source>
</evidence>
<reference evidence="2 3" key="1">
    <citation type="submission" date="2020-05" db="EMBL/GenBank/DDBJ databases">
        <title>Novel Mycoplasma species detected in Mirounga angustirostris (northern elephant seal) from the USA.</title>
        <authorList>
            <person name="Volokhov D.V."/>
        </authorList>
    </citation>
    <scope>NUCLEOTIDE SEQUENCE [LARGE SCALE GENOMIC DNA]</scope>
    <source>
        <strain evidence="2 3">Mirounga ES2806-GEN</strain>
    </source>
</reference>
<accession>A0A6M4J8I7</accession>
<dbReference type="KEGG" id="mmir:HLA87_00220"/>
<name>A0A6M4J8I7_9MOLU</name>
<sequence>MKKNRKFIIGSSIAISCATAGVVLTTVFANFNHAKKPATKLIANYSFVLGSGFNEHNKLENHYASDFAYASYYDSRTSYSSSQFLFQPKLKNTSTADNHYWPYQLEIGYDYEKSPVEDYKQRQLNKLFELKNIKTGAPVDVLKQTHNIYYHSYANDLDGTLYLNVLLEDKNSDKEILDKSTSDSARIDKWKIKTFKITGFKKMDINSMSELTMNSTTQTSLLSGFSILESASLRELLNKGEYKNTLDNTEAQISKVSDLLDKNVLPSSKATDEKIIKENNEKVNKYLNISRTNFNNKLFEIDNSKPMWFTKTDNPDKLLLHYYVLRNIPSASESNLTKNTQIAVESEQTQVVYFNYYHLKNLAQNVVISGKENVNLGEYSQEGSSALSFYRNSNYNANNSSGGYFDQLDLKFKEDLDFNTLSNHENLSDSEKSLNNYSLKFVTDNYYKPKAKNETQSISDTPFIGKQEDDKIVFALGLSSDKISSSNGINTYYWPYELTGFKKISK</sequence>
<organism evidence="2 3">
    <name type="scientific">Mycoplasma miroungigenitalium</name>
    <dbReference type="NCBI Taxonomy" id="754515"/>
    <lineage>
        <taxon>Bacteria</taxon>
        <taxon>Bacillati</taxon>
        <taxon>Mycoplasmatota</taxon>
        <taxon>Mollicutes</taxon>
        <taxon>Mycoplasmataceae</taxon>
        <taxon>Mycoplasma</taxon>
    </lineage>
</organism>
<proteinExistence type="predicted"/>
<dbReference type="RefSeq" id="WP_171110773.1">
    <property type="nucleotide sequence ID" value="NZ_CP053096.1"/>
</dbReference>
<protein>
    <recommendedName>
        <fullName evidence="4">Lipoprotein</fullName>
    </recommendedName>
</protein>
<keyword evidence="3" id="KW-1185">Reference proteome</keyword>
<evidence type="ECO:0000313" key="2">
    <source>
        <dbReference type="EMBL" id="QJR43240.1"/>
    </source>
</evidence>
<gene>
    <name evidence="2" type="ORF">HLA87_00220</name>
</gene>
<dbReference type="AlphaFoldDB" id="A0A6M4J8I7"/>
<dbReference type="PROSITE" id="PS51257">
    <property type="entry name" value="PROKAR_LIPOPROTEIN"/>
    <property type="match status" value="1"/>
</dbReference>
<dbReference type="EMBL" id="CP053096">
    <property type="protein sequence ID" value="QJR43240.1"/>
    <property type="molecule type" value="Genomic_DNA"/>
</dbReference>